<evidence type="ECO:0000313" key="5">
    <source>
        <dbReference type="Proteomes" id="UP000278031"/>
    </source>
</evidence>
<protein>
    <recommendedName>
        <fullName evidence="1">DNA repair protein</fullName>
    </recommendedName>
</protein>
<keyword evidence="1" id="KW-0862">Zinc</keyword>
<evidence type="ECO:0000256" key="1">
    <source>
        <dbReference type="HAMAP-Rule" id="MF_02096"/>
    </source>
</evidence>
<feature type="domain" description="Archaeal Nre C-terminal" evidence="3">
    <location>
        <begin position="285"/>
        <end position="393"/>
    </location>
</feature>
<keyword evidence="1" id="KW-0863">Zinc-finger</keyword>
<organism evidence="4 5">
    <name type="scientific">Candidatus Iainarchaeum sp</name>
    <dbReference type="NCBI Taxonomy" id="3101447"/>
    <lineage>
        <taxon>Archaea</taxon>
        <taxon>Candidatus Iainarchaeota</taxon>
        <taxon>Candidatus Iainarchaeia</taxon>
        <taxon>Candidatus Iainarchaeales</taxon>
        <taxon>Candidatus Iainarchaeaceae</taxon>
        <taxon>Candidatus Iainarchaeum</taxon>
    </lineage>
</organism>
<dbReference type="PANTHER" id="PTHR38136:SF2">
    <property type="entry name" value="DNA REPAIR PROTEIN"/>
    <property type="match status" value="1"/>
</dbReference>
<dbReference type="AlphaFoldDB" id="A0A497JIH5"/>
<dbReference type="Pfam" id="PF04894">
    <property type="entry name" value="Nre_N"/>
    <property type="match status" value="1"/>
</dbReference>
<sequence>MRVGISCVKCKGRLWCGKAYCPILYSFKIKTKIFNEGKEHFEGYSLPELLVGWRDYPGVKVFTLAAEEKNLKSEEEMYGLKAEEIIRQRAAMFSGGKRWNVKKRLEEKLQELALSKKITAVDMEFEKILKPRMVFDSYAAPMPLNAKLKNLELAEEPKIPKIVEKLSIEPIKADEGLEMLYEKNFEISYISRIFSSGILGIEKRLVPTRWSITAVDDIIGKKLIEKVKEFRILDEIRIFENEYLGNKFLILFLPKEWSFELLECWYKGSLWQNAEDEVNQDHEFFSGRKSYAENTAGAYYASRLAVVEYLCRIKRQASVIIFREISNEYNIPLGVWVIRESVREALRKRAVKTESLENAMEFIAGRLNTEITNWLKKSAILDRIKKQRRIIEFIRQ</sequence>
<dbReference type="GO" id="GO:0008270">
    <property type="term" value="F:zinc ion binding"/>
    <property type="evidence" value="ECO:0007669"/>
    <property type="project" value="UniProtKB-UniRule"/>
</dbReference>
<dbReference type="GO" id="GO:0006281">
    <property type="term" value="P:DNA repair"/>
    <property type="evidence" value="ECO:0007669"/>
    <property type="project" value="UniProtKB-UniRule"/>
</dbReference>
<comment type="similarity">
    <text evidence="1">Belongs to the Nre family.</text>
</comment>
<feature type="zinc finger region" description="C4-type" evidence="1">
    <location>
        <begin position="7"/>
        <end position="21"/>
    </location>
</feature>
<keyword evidence="1" id="KW-0479">Metal-binding</keyword>
<dbReference type="Pfam" id="PF04895">
    <property type="entry name" value="Nre_C"/>
    <property type="match status" value="1"/>
</dbReference>
<comment type="function">
    <text evidence="1">Involved in DNA damage repair.</text>
</comment>
<accession>A0A497JIH5</accession>
<dbReference type="PANTHER" id="PTHR38136">
    <property type="entry name" value="DNA REPAIR PROTEIN"/>
    <property type="match status" value="1"/>
</dbReference>
<keyword evidence="1" id="KW-0234">DNA repair</keyword>
<gene>
    <name evidence="4" type="ORF">DRO04_00445</name>
</gene>
<comment type="domain">
    <text evidence="1">Contains a predicted C4 metal binding domain at the N-terminus, which could be a zinc finger DNA binding domain.</text>
</comment>
<comment type="caution">
    <text evidence="4">The sequence shown here is derived from an EMBL/GenBank/DDBJ whole genome shotgun (WGS) entry which is preliminary data.</text>
</comment>
<feature type="domain" description="Archaeal Nre N-terminal" evidence="2">
    <location>
        <begin position="16"/>
        <end position="271"/>
    </location>
</feature>
<keyword evidence="1" id="KW-0227">DNA damage</keyword>
<reference evidence="4 5" key="1">
    <citation type="submission" date="2018-06" db="EMBL/GenBank/DDBJ databases">
        <title>Extensive metabolic versatility and redundancy in microbially diverse, dynamic hydrothermal sediments.</title>
        <authorList>
            <person name="Dombrowski N."/>
            <person name="Teske A."/>
            <person name="Baker B.J."/>
        </authorList>
    </citation>
    <scope>NUCLEOTIDE SEQUENCE [LARGE SCALE GENOMIC DNA]</scope>
    <source>
        <strain evidence="4">B51_G17</strain>
    </source>
</reference>
<evidence type="ECO:0000259" key="2">
    <source>
        <dbReference type="Pfam" id="PF04894"/>
    </source>
</evidence>
<dbReference type="InterPro" id="IPR006978">
    <property type="entry name" value="Nre_N"/>
</dbReference>
<evidence type="ECO:0000259" key="3">
    <source>
        <dbReference type="Pfam" id="PF04895"/>
    </source>
</evidence>
<dbReference type="HAMAP" id="MF_02096">
    <property type="entry name" value="Nre"/>
    <property type="match status" value="1"/>
</dbReference>
<dbReference type="EMBL" id="QMWP01000008">
    <property type="protein sequence ID" value="RLG71142.1"/>
    <property type="molecule type" value="Genomic_DNA"/>
</dbReference>
<dbReference type="Proteomes" id="UP000278031">
    <property type="component" value="Unassembled WGS sequence"/>
</dbReference>
<proteinExistence type="inferred from homology"/>
<name>A0A497JIH5_9ARCH</name>
<dbReference type="InterPro" id="IPR006979">
    <property type="entry name" value="Nre_C"/>
</dbReference>
<dbReference type="InterPro" id="IPR033167">
    <property type="entry name" value="Nre"/>
</dbReference>
<evidence type="ECO:0000313" key="4">
    <source>
        <dbReference type="EMBL" id="RLG71142.1"/>
    </source>
</evidence>